<accession>A0A0H4WMI5</accession>
<organism evidence="11 12">
    <name type="scientific">Pseudomyxococcus hansupus</name>
    <dbReference type="NCBI Taxonomy" id="1297742"/>
    <lineage>
        <taxon>Bacteria</taxon>
        <taxon>Pseudomonadati</taxon>
        <taxon>Myxococcota</taxon>
        <taxon>Myxococcia</taxon>
        <taxon>Myxococcales</taxon>
        <taxon>Cystobacterineae</taxon>
        <taxon>Myxococcaceae</taxon>
        <taxon>Pseudomyxococcus</taxon>
    </lineage>
</organism>
<dbReference type="Gene3D" id="3.40.50.300">
    <property type="entry name" value="P-loop containing nucleotide triphosphate hydrolases"/>
    <property type="match status" value="1"/>
</dbReference>
<dbReference type="GO" id="GO:0005886">
    <property type="term" value="C:plasma membrane"/>
    <property type="evidence" value="ECO:0007669"/>
    <property type="project" value="UniProtKB-SubCell"/>
</dbReference>
<dbReference type="PATRIC" id="fig|1297742.4.peg.1536"/>
<keyword evidence="12" id="KW-1185">Reference proteome</keyword>
<dbReference type="KEGG" id="mym:A176_001518"/>
<dbReference type="Pfam" id="PF00664">
    <property type="entry name" value="ABC_membrane"/>
    <property type="match status" value="1"/>
</dbReference>
<evidence type="ECO:0000256" key="6">
    <source>
        <dbReference type="ARBA" id="ARBA00023136"/>
    </source>
</evidence>
<feature type="transmembrane region" description="Helical" evidence="8">
    <location>
        <begin position="210"/>
        <end position="232"/>
    </location>
</feature>
<protein>
    <submittedName>
        <fullName evidence="11">Methionine ABC transporter ATP-binding protein</fullName>
    </submittedName>
</protein>
<dbReference type="PANTHER" id="PTHR43394:SF4">
    <property type="entry name" value="TOXIN SECRETION ABC TRANSPORTER ATP-BINDING PROTEIN"/>
    <property type="match status" value="1"/>
</dbReference>
<feature type="transmembrane region" description="Helical" evidence="8">
    <location>
        <begin position="345"/>
        <end position="364"/>
    </location>
</feature>
<evidence type="ECO:0000256" key="4">
    <source>
        <dbReference type="ARBA" id="ARBA00022840"/>
    </source>
</evidence>
<dbReference type="Gene3D" id="1.20.1560.10">
    <property type="entry name" value="ABC transporter type 1, transmembrane domain"/>
    <property type="match status" value="1"/>
</dbReference>
<feature type="domain" description="ABC transmembrane type-1" evidence="10">
    <location>
        <begin position="209"/>
        <end position="489"/>
    </location>
</feature>
<dbReference type="EMBL" id="CP012109">
    <property type="protein sequence ID" value="AKQ64606.1"/>
    <property type="molecule type" value="Genomic_DNA"/>
</dbReference>
<evidence type="ECO:0000313" key="12">
    <source>
        <dbReference type="Proteomes" id="UP000009026"/>
    </source>
</evidence>
<dbReference type="PROSITE" id="PS50929">
    <property type="entry name" value="ABC_TM1F"/>
    <property type="match status" value="1"/>
</dbReference>
<keyword evidence="5 8" id="KW-1133">Transmembrane helix</keyword>
<dbReference type="GO" id="GO:0005524">
    <property type="term" value="F:ATP binding"/>
    <property type="evidence" value="ECO:0007669"/>
    <property type="project" value="UniProtKB-KW"/>
</dbReference>
<gene>
    <name evidence="11" type="ORF">A176_001518</name>
</gene>
<dbReference type="Proteomes" id="UP000009026">
    <property type="component" value="Chromosome"/>
</dbReference>
<dbReference type="InterPro" id="IPR039421">
    <property type="entry name" value="Type_1_exporter"/>
</dbReference>
<keyword evidence="3" id="KW-0547">Nucleotide-binding</keyword>
<dbReference type="eggNOG" id="COG2274">
    <property type="taxonomic scope" value="Bacteria"/>
</dbReference>
<proteinExistence type="predicted"/>
<evidence type="ECO:0000259" key="9">
    <source>
        <dbReference type="PROSITE" id="PS50893"/>
    </source>
</evidence>
<evidence type="ECO:0000313" key="11">
    <source>
        <dbReference type="EMBL" id="AKQ64606.1"/>
    </source>
</evidence>
<feature type="transmembrane region" description="Helical" evidence="8">
    <location>
        <begin position="244"/>
        <end position="264"/>
    </location>
</feature>
<feature type="compositionally biased region" description="Basic and acidic residues" evidence="7">
    <location>
        <begin position="15"/>
        <end position="29"/>
    </location>
</feature>
<keyword evidence="2 8" id="KW-0812">Transmembrane</keyword>
<dbReference type="OrthoDB" id="311344at2"/>
<dbReference type="InterPro" id="IPR003593">
    <property type="entry name" value="AAA+_ATPase"/>
</dbReference>
<name>A0A0H4WMI5_9BACT</name>
<dbReference type="RefSeq" id="WP_002634687.1">
    <property type="nucleotide sequence ID" value="NZ_CP012109.1"/>
</dbReference>
<dbReference type="PANTHER" id="PTHR43394">
    <property type="entry name" value="ATP-DEPENDENT PERMEASE MDL1, MITOCHONDRIAL"/>
    <property type="match status" value="1"/>
</dbReference>
<evidence type="ECO:0000256" key="1">
    <source>
        <dbReference type="ARBA" id="ARBA00004651"/>
    </source>
</evidence>
<dbReference type="STRING" id="1297742.A176_001518"/>
<evidence type="ECO:0000256" key="7">
    <source>
        <dbReference type="SAM" id="MobiDB-lite"/>
    </source>
</evidence>
<feature type="region of interest" description="Disordered" evidence="7">
    <location>
        <begin position="1"/>
        <end position="35"/>
    </location>
</feature>
<dbReference type="InterPro" id="IPR011527">
    <property type="entry name" value="ABC1_TM_dom"/>
</dbReference>
<dbReference type="Pfam" id="PF00005">
    <property type="entry name" value="ABC_tran"/>
    <property type="match status" value="1"/>
</dbReference>
<sequence length="743" mass="78844">MSHSMTEPQGAGALLERDGNEAATPRDPEPNPTRAEGFSLEALLPVLEALGAPVGVAVDAQSVQRWTRGECAAAERVWSKRMASACDAVGLRAVIQRSSVREMMTGEVPLPAAVLGAEGWCLVTARRPGQVQVQAQGMSHPDWVGGPALMAMTGASTQAQPLDWTLAVPAAPLDGIGGGGHGGGGHGDHPTPMQRLRSLLWLERDDLKVVLVYAVAAGLLSLATPVAVQALVSTVTFGTLLQPLVVLSILVMAALAFAATLRALNTHVVEVIQQRMFVRAALDASHRIPRVQQEMFDRNYGPELVNRFFDVLTLQKTLSVFLLEGISLVLQALIGMVVLAFYHPVLLAFDVLLIAATAFIILVLGQRGTETAIDESKAKYEVAAWLEELARHPLAFRSRDGAAHAEEQADMLARRYLGARRRHFSVVFRQVVGSLGLQVVASALLLGLGGWLVIQRQLTLGQLVAAELIVTAVLASFVKFGKHVEAFYDLQAALDKLGYLVDLPLEEEGPHREPLPEGRDGLPVRIDGMAFSHGEGRAALTGLNLELAPGEKVALLAPSGGGKSALADLLFGLREPSEGRLAVGGVDTRRVSLGALRSQVALVRGVEVLEGSVLDNVRSGRSAVSPSEARQALEAVGLLEAVLSLPRGLDTPLGPSGSPLSSGQVRRLMVARALAGAPRLIILDEVLEGLSELGRQEVMDALLAPGAKWTLVVLASEEDAAVRRIGRRHTLAELMAGPSPEEG</sequence>
<evidence type="ECO:0000256" key="2">
    <source>
        <dbReference type="ARBA" id="ARBA00022692"/>
    </source>
</evidence>
<feature type="domain" description="ABC transporter" evidence="9">
    <location>
        <begin position="524"/>
        <end position="743"/>
    </location>
</feature>
<evidence type="ECO:0000256" key="3">
    <source>
        <dbReference type="ARBA" id="ARBA00022741"/>
    </source>
</evidence>
<evidence type="ECO:0000256" key="5">
    <source>
        <dbReference type="ARBA" id="ARBA00022989"/>
    </source>
</evidence>
<keyword evidence="4 11" id="KW-0067">ATP-binding</keyword>
<dbReference type="GO" id="GO:0016887">
    <property type="term" value="F:ATP hydrolysis activity"/>
    <property type="evidence" value="ECO:0007669"/>
    <property type="project" value="InterPro"/>
</dbReference>
<dbReference type="PROSITE" id="PS50893">
    <property type="entry name" value="ABC_TRANSPORTER_2"/>
    <property type="match status" value="1"/>
</dbReference>
<dbReference type="SMART" id="SM00382">
    <property type="entry name" value="AAA"/>
    <property type="match status" value="1"/>
</dbReference>
<evidence type="ECO:0000256" key="8">
    <source>
        <dbReference type="SAM" id="Phobius"/>
    </source>
</evidence>
<keyword evidence="6 8" id="KW-0472">Membrane</keyword>
<dbReference type="InterPro" id="IPR036640">
    <property type="entry name" value="ABC1_TM_sf"/>
</dbReference>
<dbReference type="AlphaFoldDB" id="A0A0H4WMI5"/>
<reference evidence="11 12" key="1">
    <citation type="journal article" date="2016" name="PLoS ONE">
        <title>Complete Genome Sequence and Comparative Genomics of a Novel Myxobacterium Myxococcus hansupus.</title>
        <authorList>
            <person name="Sharma G."/>
            <person name="Narwani T."/>
            <person name="Subramanian S."/>
        </authorList>
    </citation>
    <scope>NUCLEOTIDE SEQUENCE [LARGE SCALE GENOMIC DNA]</scope>
    <source>
        <strain evidence="12">mixupus</strain>
    </source>
</reference>
<dbReference type="GO" id="GO:0015421">
    <property type="term" value="F:ABC-type oligopeptide transporter activity"/>
    <property type="evidence" value="ECO:0007669"/>
    <property type="project" value="TreeGrafter"/>
</dbReference>
<dbReference type="InterPro" id="IPR027417">
    <property type="entry name" value="P-loop_NTPase"/>
</dbReference>
<dbReference type="SUPFAM" id="SSF52540">
    <property type="entry name" value="P-loop containing nucleoside triphosphate hydrolases"/>
    <property type="match status" value="1"/>
</dbReference>
<evidence type="ECO:0000259" key="10">
    <source>
        <dbReference type="PROSITE" id="PS50929"/>
    </source>
</evidence>
<comment type="subcellular location">
    <subcellularLocation>
        <location evidence="1">Cell membrane</location>
        <topology evidence="1">Multi-pass membrane protein</topology>
    </subcellularLocation>
</comment>
<feature type="transmembrane region" description="Helical" evidence="8">
    <location>
        <begin position="317"/>
        <end position="339"/>
    </location>
</feature>
<feature type="transmembrane region" description="Helical" evidence="8">
    <location>
        <begin position="431"/>
        <end position="454"/>
    </location>
</feature>
<dbReference type="SUPFAM" id="SSF90123">
    <property type="entry name" value="ABC transporter transmembrane region"/>
    <property type="match status" value="1"/>
</dbReference>
<dbReference type="InterPro" id="IPR003439">
    <property type="entry name" value="ABC_transporter-like_ATP-bd"/>
</dbReference>